<accession>A0A815QS49</accession>
<dbReference type="AlphaFoldDB" id="A0A815QS49"/>
<evidence type="ECO:0000313" key="2">
    <source>
        <dbReference type="Proteomes" id="UP000663889"/>
    </source>
</evidence>
<dbReference type="Gene3D" id="3.40.50.300">
    <property type="entry name" value="P-loop containing nucleotide triphosphate hydrolases"/>
    <property type="match status" value="1"/>
</dbReference>
<dbReference type="InterPro" id="IPR027417">
    <property type="entry name" value="P-loop_NTPase"/>
</dbReference>
<comment type="caution">
    <text evidence="1">The sequence shown here is derived from an EMBL/GenBank/DDBJ whole genome shotgun (WGS) entry which is preliminary data.</text>
</comment>
<evidence type="ECO:0008006" key="3">
    <source>
        <dbReference type="Google" id="ProtNLM"/>
    </source>
</evidence>
<name>A0A815QS49_9BILA</name>
<proteinExistence type="predicted"/>
<sequence length="149" mass="17646">SIQLARTNVNAAMDFMRHAMPIEFLIHHEKHIYLREQEDRMNRINIIISNEYKWPESSPNYTSALREVVNHWANKEFNRTSRATCLILIGPPGTGKTSFAKSLLGYYTYFNGQWRLDLWKNFAHYSIFDNIGWDQFDENGYPKKKQILT</sequence>
<dbReference type="EMBL" id="CAJNOU010005113">
    <property type="protein sequence ID" value="CAF1467008.1"/>
    <property type="molecule type" value="Genomic_DNA"/>
</dbReference>
<protein>
    <recommendedName>
        <fullName evidence="3">Replication-associated protein</fullName>
    </recommendedName>
</protein>
<dbReference type="SUPFAM" id="SSF52540">
    <property type="entry name" value="P-loop containing nucleoside triphosphate hydrolases"/>
    <property type="match status" value="2"/>
</dbReference>
<feature type="non-terminal residue" evidence="1">
    <location>
        <position position="1"/>
    </location>
</feature>
<evidence type="ECO:0000313" key="1">
    <source>
        <dbReference type="EMBL" id="CAF1467008.1"/>
    </source>
</evidence>
<reference evidence="1" key="1">
    <citation type="submission" date="2021-02" db="EMBL/GenBank/DDBJ databases">
        <authorList>
            <person name="Nowell W R."/>
        </authorList>
    </citation>
    <scope>NUCLEOTIDE SEQUENCE</scope>
</reference>
<organism evidence="1 2">
    <name type="scientific">Rotaria sordida</name>
    <dbReference type="NCBI Taxonomy" id="392033"/>
    <lineage>
        <taxon>Eukaryota</taxon>
        <taxon>Metazoa</taxon>
        <taxon>Spiralia</taxon>
        <taxon>Gnathifera</taxon>
        <taxon>Rotifera</taxon>
        <taxon>Eurotatoria</taxon>
        <taxon>Bdelloidea</taxon>
        <taxon>Philodinida</taxon>
        <taxon>Philodinidae</taxon>
        <taxon>Rotaria</taxon>
    </lineage>
</organism>
<dbReference type="Proteomes" id="UP000663889">
    <property type="component" value="Unassembled WGS sequence"/>
</dbReference>
<gene>
    <name evidence="1" type="ORF">SEV965_LOCUS34456</name>
</gene>